<reference evidence="5 6" key="1">
    <citation type="submission" date="2017-01" db="EMBL/GenBank/DDBJ databases">
        <title>New insights into the genetic diversity of Chromobacterium isolated from tropical freshwater lake.</title>
        <authorList>
            <person name="Santos A.B."/>
            <person name="Nascimento A.M."/>
            <person name="Da Silva P.C."/>
        </authorList>
    </citation>
    <scope>NUCLEOTIDE SEQUENCE [LARGE SCALE GENOMIC DNA]</scope>
    <source>
        <strain evidence="5 6">56AF</strain>
    </source>
</reference>
<dbReference type="GO" id="GO:0009245">
    <property type="term" value="P:lipid A biosynthetic process"/>
    <property type="evidence" value="ECO:0007669"/>
    <property type="project" value="TreeGrafter"/>
</dbReference>
<comment type="function">
    <text evidence="3">Carrier of the growing fatty acid chain in fatty acid biosynthesis.</text>
</comment>
<dbReference type="GO" id="GO:0000035">
    <property type="term" value="F:acyl binding"/>
    <property type="evidence" value="ECO:0007669"/>
    <property type="project" value="TreeGrafter"/>
</dbReference>
<keyword evidence="1 3" id="KW-0596">Phosphopantetheine</keyword>
<dbReference type="InterPro" id="IPR036736">
    <property type="entry name" value="ACP-like_sf"/>
</dbReference>
<dbReference type="GO" id="GO:0005829">
    <property type="term" value="C:cytosol"/>
    <property type="evidence" value="ECO:0007669"/>
    <property type="project" value="TreeGrafter"/>
</dbReference>
<dbReference type="InterPro" id="IPR003231">
    <property type="entry name" value="ACP"/>
</dbReference>
<sequence length="92" mass="10292">MEDVDIEERVKAVMVAHLSLEEAQLLPQASLVDQLYLDSLDLLDLVLALNDAFGIDIGAKNVFEIKTVGDVYQLVRRLLAQDRVASREPVEK</sequence>
<evidence type="ECO:0000259" key="4">
    <source>
        <dbReference type="PROSITE" id="PS50075"/>
    </source>
</evidence>
<dbReference type="NCBIfam" id="NF006031">
    <property type="entry name" value="PRK08172.1"/>
    <property type="match status" value="1"/>
</dbReference>
<dbReference type="PANTHER" id="PTHR20863:SF76">
    <property type="entry name" value="CARRIER DOMAIN-CONTAINING PROTEIN"/>
    <property type="match status" value="1"/>
</dbReference>
<comment type="pathway">
    <text evidence="3">Lipid metabolism; fatty acid biosynthesis.</text>
</comment>
<proteinExistence type="inferred from homology"/>
<dbReference type="HAMAP" id="MF_01217">
    <property type="entry name" value="Acyl_carrier"/>
    <property type="match status" value="1"/>
</dbReference>
<dbReference type="Gene3D" id="1.10.1200.10">
    <property type="entry name" value="ACP-like"/>
    <property type="match status" value="1"/>
</dbReference>
<keyword evidence="3" id="KW-0443">Lipid metabolism</keyword>
<keyword evidence="3" id="KW-0276">Fatty acid metabolism</keyword>
<accession>A0A2S9X5M2</accession>
<keyword evidence="3" id="KW-0444">Lipid biosynthesis</keyword>
<dbReference type="PANTHER" id="PTHR20863">
    <property type="entry name" value="ACYL CARRIER PROTEIN"/>
    <property type="match status" value="1"/>
</dbReference>
<protein>
    <recommendedName>
        <fullName evidence="3">Acyl carrier protein</fullName>
        <shortName evidence="3">ACP</shortName>
    </recommendedName>
</protein>
<dbReference type="Pfam" id="PF00550">
    <property type="entry name" value="PP-binding"/>
    <property type="match status" value="1"/>
</dbReference>
<comment type="PTM">
    <text evidence="3">4'-phosphopantetheine is transferred from CoA to a specific serine of apo-ACP by AcpS. This modification is essential for activity because fatty acids are bound in thioester linkage to the sulfhydryl of the prosthetic group.</text>
</comment>
<dbReference type="SUPFAM" id="SSF47336">
    <property type="entry name" value="ACP-like"/>
    <property type="match status" value="1"/>
</dbReference>
<keyword evidence="3" id="KW-0963">Cytoplasm</keyword>
<evidence type="ECO:0000256" key="2">
    <source>
        <dbReference type="ARBA" id="ARBA00022553"/>
    </source>
</evidence>
<keyword evidence="3" id="KW-0275">Fatty acid biosynthesis</keyword>
<dbReference type="GO" id="GO:0000036">
    <property type="term" value="F:acyl carrier activity"/>
    <property type="evidence" value="ECO:0007669"/>
    <property type="project" value="UniProtKB-UniRule"/>
</dbReference>
<dbReference type="Proteomes" id="UP000239469">
    <property type="component" value="Unassembled WGS sequence"/>
</dbReference>
<comment type="caution">
    <text evidence="5">The sequence shown here is derived from an EMBL/GenBank/DDBJ whole genome shotgun (WGS) entry which is preliminary data.</text>
</comment>
<evidence type="ECO:0000256" key="3">
    <source>
        <dbReference type="HAMAP-Rule" id="MF_01217"/>
    </source>
</evidence>
<feature type="domain" description="Carrier" evidence="4">
    <location>
        <begin position="4"/>
        <end position="79"/>
    </location>
</feature>
<dbReference type="GO" id="GO:0016020">
    <property type="term" value="C:membrane"/>
    <property type="evidence" value="ECO:0007669"/>
    <property type="project" value="GOC"/>
</dbReference>
<keyword evidence="2 3" id="KW-0597">Phosphoprotein</keyword>
<dbReference type="InterPro" id="IPR009081">
    <property type="entry name" value="PP-bd_ACP"/>
</dbReference>
<dbReference type="PROSITE" id="PS50075">
    <property type="entry name" value="CARRIER"/>
    <property type="match status" value="1"/>
</dbReference>
<comment type="subcellular location">
    <subcellularLocation>
        <location evidence="3">Cytoplasm</location>
    </subcellularLocation>
</comment>
<evidence type="ECO:0000256" key="1">
    <source>
        <dbReference type="ARBA" id="ARBA00022450"/>
    </source>
</evidence>
<dbReference type="AlphaFoldDB" id="A0A2S9X5M2"/>
<organism evidence="5 6">
    <name type="scientific">Chromobacterium amazonense</name>
    <dbReference type="NCBI Taxonomy" id="1382803"/>
    <lineage>
        <taxon>Bacteria</taxon>
        <taxon>Pseudomonadati</taxon>
        <taxon>Pseudomonadota</taxon>
        <taxon>Betaproteobacteria</taxon>
        <taxon>Neisseriales</taxon>
        <taxon>Chromobacteriaceae</taxon>
        <taxon>Chromobacterium</taxon>
    </lineage>
</organism>
<dbReference type="UniPathway" id="UPA00094"/>
<dbReference type="EMBL" id="MTBD01000021">
    <property type="protein sequence ID" value="PRP70975.1"/>
    <property type="molecule type" value="Genomic_DNA"/>
</dbReference>
<name>A0A2S9X5M2_9NEIS</name>
<dbReference type="RefSeq" id="WP_106076579.1">
    <property type="nucleotide sequence ID" value="NZ_MTBD01000021.1"/>
</dbReference>
<gene>
    <name evidence="3" type="primary">acpP</name>
    <name evidence="5" type="ORF">BUE93_09125</name>
</gene>
<feature type="modified residue" description="O-(pantetheine 4'-phosphoryl)serine" evidence="3">
    <location>
        <position position="39"/>
    </location>
</feature>
<evidence type="ECO:0000313" key="5">
    <source>
        <dbReference type="EMBL" id="PRP70975.1"/>
    </source>
</evidence>
<evidence type="ECO:0000313" key="6">
    <source>
        <dbReference type="Proteomes" id="UP000239469"/>
    </source>
</evidence>
<comment type="similarity">
    <text evidence="3">Belongs to the acyl carrier protein (ACP) family.</text>
</comment>